<reference evidence="2 3" key="1">
    <citation type="submission" date="2020-04" db="EMBL/GenBank/DDBJ databases">
        <title>MicrobeNet Type strains.</title>
        <authorList>
            <person name="Nicholson A.C."/>
        </authorList>
    </citation>
    <scope>NUCLEOTIDE SEQUENCE [LARGE SCALE GENOMIC DNA]</scope>
    <source>
        <strain evidence="2 3">ATCC 23612</strain>
    </source>
</reference>
<dbReference type="InterPro" id="IPR001763">
    <property type="entry name" value="Rhodanese-like_dom"/>
</dbReference>
<dbReference type="SUPFAM" id="SSF52821">
    <property type="entry name" value="Rhodanese/Cell cycle control phosphatase"/>
    <property type="match status" value="1"/>
</dbReference>
<accession>A0A7X6RTR3</accession>
<name>A0A7X6RTR3_9ACTN</name>
<organism evidence="2 3">
    <name type="scientific">Nocardiopsis alborubida</name>
    <dbReference type="NCBI Taxonomy" id="146802"/>
    <lineage>
        <taxon>Bacteria</taxon>
        <taxon>Bacillati</taxon>
        <taxon>Actinomycetota</taxon>
        <taxon>Actinomycetes</taxon>
        <taxon>Streptosporangiales</taxon>
        <taxon>Nocardiopsidaceae</taxon>
        <taxon>Nocardiopsis</taxon>
    </lineage>
</organism>
<keyword evidence="3" id="KW-1185">Reference proteome</keyword>
<feature type="domain" description="Rhodanese" evidence="1">
    <location>
        <begin position="14"/>
        <end position="101"/>
    </location>
</feature>
<gene>
    <name evidence="2" type="ORF">HGB44_30430</name>
</gene>
<dbReference type="CDD" id="cd00158">
    <property type="entry name" value="RHOD"/>
    <property type="match status" value="1"/>
</dbReference>
<comment type="caution">
    <text evidence="2">The sequence shown here is derived from an EMBL/GenBank/DDBJ whole genome shotgun (WGS) entry which is preliminary data.</text>
</comment>
<dbReference type="PANTHER" id="PTHR43031:SF1">
    <property type="entry name" value="PYRIDINE NUCLEOTIDE-DISULPHIDE OXIDOREDUCTASE"/>
    <property type="match status" value="1"/>
</dbReference>
<evidence type="ECO:0000313" key="2">
    <source>
        <dbReference type="EMBL" id="NKZ01949.1"/>
    </source>
</evidence>
<dbReference type="RefSeq" id="WP_168444216.1">
    <property type="nucleotide sequence ID" value="NZ_JAAXPG010000048.1"/>
</dbReference>
<dbReference type="Proteomes" id="UP000553209">
    <property type="component" value="Unassembled WGS sequence"/>
</dbReference>
<dbReference type="Gene3D" id="3.40.250.10">
    <property type="entry name" value="Rhodanese-like domain"/>
    <property type="match status" value="1"/>
</dbReference>
<evidence type="ECO:0000313" key="3">
    <source>
        <dbReference type="Proteomes" id="UP000553209"/>
    </source>
</evidence>
<dbReference type="PANTHER" id="PTHR43031">
    <property type="entry name" value="FAD-DEPENDENT OXIDOREDUCTASE"/>
    <property type="match status" value="1"/>
</dbReference>
<dbReference type="PROSITE" id="PS50206">
    <property type="entry name" value="RHODANESE_3"/>
    <property type="match status" value="1"/>
</dbReference>
<dbReference type="EMBL" id="JAAXPG010000048">
    <property type="protein sequence ID" value="NKZ01949.1"/>
    <property type="molecule type" value="Genomic_DNA"/>
</dbReference>
<protein>
    <submittedName>
        <fullName evidence="2">Rhodanese-like domain-containing protein</fullName>
    </submittedName>
</protein>
<proteinExistence type="predicted"/>
<evidence type="ECO:0000259" key="1">
    <source>
        <dbReference type="PROSITE" id="PS50206"/>
    </source>
</evidence>
<dbReference type="SMART" id="SM00450">
    <property type="entry name" value="RHOD"/>
    <property type="match status" value="1"/>
</dbReference>
<dbReference type="Pfam" id="PF00581">
    <property type="entry name" value="Rhodanese"/>
    <property type="match status" value="1"/>
</dbReference>
<dbReference type="AlphaFoldDB" id="A0A7X6RTR3"/>
<dbReference type="InterPro" id="IPR050229">
    <property type="entry name" value="GlpE_sulfurtransferase"/>
</dbReference>
<dbReference type="InterPro" id="IPR036873">
    <property type="entry name" value="Rhodanese-like_dom_sf"/>
</dbReference>
<sequence length="110" mass="11609">MFGSGVPEANVTEVPEGAYLLDVREDDEWNAGHAPDATHIPLGQLNQRAGEVPRDQRVYVVCRVGGRSAQAVAAMNQAGWDAVNVSGGMQAWEHAGRGMAAEGGAEPRVI</sequence>